<feature type="region of interest" description="Disordered" evidence="1">
    <location>
        <begin position="83"/>
        <end position="104"/>
    </location>
</feature>
<evidence type="ECO:0000313" key="2">
    <source>
        <dbReference type="EMBL" id="BDM67173.1"/>
    </source>
</evidence>
<dbReference type="Proteomes" id="UP001059597">
    <property type="component" value="Chromosome"/>
</dbReference>
<proteinExistence type="predicted"/>
<accession>A0ABM7ZL87</accession>
<evidence type="ECO:0000256" key="1">
    <source>
        <dbReference type="SAM" id="MobiDB-lite"/>
    </source>
</evidence>
<organism evidence="2 3">
    <name type="scientific">Streptomyces nigrescens</name>
    <dbReference type="NCBI Taxonomy" id="1920"/>
    <lineage>
        <taxon>Bacteria</taxon>
        <taxon>Bacillati</taxon>
        <taxon>Actinomycetota</taxon>
        <taxon>Actinomycetes</taxon>
        <taxon>Kitasatosporales</taxon>
        <taxon>Streptomycetaceae</taxon>
        <taxon>Streptomyces</taxon>
    </lineage>
</organism>
<protein>
    <submittedName>
        <fullName evidence="2">Uncharacterized protein</fullName>
    </submittedName>
</protein>
<evidence type="ECO:0000313" key="3">
    <source>
        <dbReference type="Proteomes" id="UP001059597"/>
    </source>
</evidence>
<keyword evidence="3" id="KW-1185">Reference proteome</keyword>
<name>A0ABM7ZL87_STRNI</name>
<dbReference type="EMBL" id="AP026073">
    <property type="protein sequence ID" value="BDM67173.1"/>
    <property type="molecule type" value="Genomic_DNA"/>
</dbReference>
<reference evidence="2" key="1">
    <citation type="submission" date="2022-06" db="EMBL/GenBank/DDBJ databases">
        <title>Complete genome sequence of Streptomyces nigrescens HEK616.</title>
        <authorList>
            <person name="Asamizu S."/>
            <person name="Onaka H."/>
        </authorList>
    </citation>
    <scope>NUCLEOTIDE SEQUENCE</scope>
    <source>
        <strain evidence="2">HEK616</strain>
    </source>
</reference>
<gene>
    <name evidence="2" type="ORF">HEK616_06600</name>
</gene>
<sequence>MAPVGDLQPGGQLGVEIVRAGEHTAGQEAGLQVTVRSLDQALRFRVPGPAKVHPDGEQARERGELAGQASLADSGFVVPDQHLRHRLPGGQQPPVGVDQIARLP</sequence>